<feature type="transmembrane region" description="Helical" evidence="1">
    <location>
        <begin position="21"/>
        <end position="42"/>
    </location>
</feature>
<keyword evidence="1" id="KW-0812">Transmembrane</keyword>
<keyword evidence="1" id="KW-1133">Transmembrane helix</keyword>
<name>A0AB35YL57_9FLAO</name>
<keyword evidence="1" id="KW-0472">Membrane</keyword>
<dbReference type="EMBL" id="JAZBJM010000001">
    <property type="protein sequence ID" value="MEM0516925.1"/>
    <property type="molecule type" value="Genomic_DNA"/>
</dbReference>
<dbReference type="Proteomes" id="UP001390963">
    <property type="component" value="Unassembled WGS sequence"/>
</dbReference>
<evidence type="ECO:0000313" key="5">
    <source>
        <dbReference type="Proteomes" id="UP001390963"/>
    </source>
</evidence>
<sequence>MKKILRILLAGWGAKKIGGGKCGCIGTIVVFIILYVVLGYVFEWFS</sequence>
<evidence type="ECO:0000256" key="1">
    <source>
        <dbReference type="SAM" id="Phobius"/>
    </source>
</evidence>
<keyword evidence="5" id="KW-1185">Reference proteome</keyword>
<proteinExistence type="predicted"/>
<evidence type="ECO:0000313" key="3">
    <source>
        <dbReference type="EMBL" id="MEM0572334.1"/>
    </source>
</evidence>
<dbReference type="EMBL" id="JBANCF010000001">
    <property type="protein sequence ID" value="MEM0572334.1"/>
    <property type="molecule type" value="Genomic_DNA"/>
</dbReference>
<comment type="caution">
    <text evidence="2">The sequence shown here is derived from an EMBL/GenBank/DDBJ whole genome shotgun (WGS) entry which is preliminary data.</text>
</comment>
<accession>A0AB35YL57</accession>
<gene>
    <name evidence="3" type="ORF">VZD24_02295</name>
    <name evidence="2" type="ORF">VZD85_01065</name>
</gene>
<dbReference type="Proteomes" id="UP001388259">
    <property type="component" value="Unassembled WGS sequence"/>
</dbReference>
<organism evidence="2 4">
    <name type="scientific">Aequorivita flava</name>
    <dbReference type="NCBI Taxonomy" id="3114371"/>
    <lineage>
        <taxon>Bacteria</taxon>
        <taxon>Pseudomonadati</taxon>
        <taxon>Bacteroidota</taxon>
        <taxon>Flavobacteriia</taxon>
        <taxon>Flavobacteriales</taxon>
        <taxon>Flavobacteriaceae</taxon>
        <taxon>Aequorivita</taxon>
    </lineage>
</organism>
<reference evidence="2 5" key="1">
    <citation type="submission" date="2024-01" db="EMBL/GenBank/DDBJ databases">
        <title>Aequorivita flavus sp. nov., isolated from deep-sea sediment.</title>
        <authorList>
            <person name="Chen X."/>
        </authorList>
    </citation>
    <scope>NUCLEOTIDE SEQUENCE</scope>
    <source>
        <strain evidence="2">MCCC 1A16923</strain>
        <strain evidence="3 5">MCCC 1A16935</strain>
    </source>
</reference>
<evidence type="ECO:0000313" key="4">
    <source>
        <dbReference type="Proteomes" id="UP001388259"/>
    </source>
</evidence>
<dbReference type="AlphaFoldDB" id="A0AB35YL57"/>
<dbReference type="RefSeq" id="WP_279447869.1">
    <property type="nucleotide sequence ID" value="NZ_JAZBJM010000001.1"/>
</dbReference>
<evidence type="ECO:0000313" key="2">
    <source>
        <dbReference type="EMBL" id="MEM0516925.1"/>
    </source>
</evidence>
<protein>
    <submittedName>
        <fullName evidence="2">Uncharacterized protein</fullName>
    </submittedName>
</protein>